<dbReference type="Proteomes" id="UP000776252">
    <property type="component" value="Unassembled WGS sequence"/>
</dbReference>
<keyword evidence="10" id="KW-1185">Reference proteome</keyword>
<evidence type="ECO:0000256" key="7">
    <source>
        <dbReference type="ARBA" id="ARBA00023136"/>
    </source>
</evidence>
<keyword evidence="6 8" id="KW-1133">Transmembrane helix</keyword>
<keyword evidence="4" id="KW-1003">Cell membrane</keyword>
<comment type="caution">
    <text evidence="9">The sequence shown here is derived from an EMBL/GenBank/DDBJ whole genome shotgun (WGS) entry which is preliminary data.</text>
</comment>
<evidence type="ECO:0000313" key="10">
    <source>
        <dbReference type="Proteomes" id="UP000776252"/>
    </source>
</evidence>
<keyword evidence="3" id="KW-0813">Transport</keyword>
<dbReference type="PANTHER" id="PTHR21716">
    <property type="entry name" value="TRANSMEMBRANE PROTEIN"/>
    <property type="match status" value="1"/>
</dbReference>
<name>A0ABS6BR36_9CLOT</name>
<protein>
    <submittedName>
        <fullName evidence="9">AI-2E family transporter</fullName>
    </submittedName>
</protein>
<keyword evidence="5 8" id="KW-0812">Transmembrane</keyword>
<evidence type="ECO:0000256" key="2">
    <source>
        <dbReference type="ARBA" id="ARBA00009773"/>
    </source>
</evidence>
<organism evidence="9 10">
    <name type="scientific">Clostridium frigoris</name>
    <dbReference type="NCBI Taxonomy" id="205327"/>
    <lineage>
        <taxon>Bacteria</taxon>
        <taxon>Bacillati</taxon>
        <taxon>Bacillota</taxon>
        <taxon>Clostridia</taxon>
        <taxon>Eubacteriales</taxon>
        <taxon>Clostridiaceae</taxon>
        <taxon>Clostridium</taxon>
    </lineage>
</organism>
<feature type="transmembrane region" description="Helical" evidence="8">
    <location>
        <begin position="178"/>
        <end position="203"/>
    </location>
</feature>
<feature type="transmembrane region" description="Helical" evidence="8">
    <location>
        <begin position="282"/>
        <end position="301"/>
    </location>
</feature>
<dbReference type="InterPro" id="IPR002549">
    <property type="entry name" value="AI-2E-like"/>
</dbReference>
<sequence>MKDKLDKRYLKCVLYVALGATLIFISYNVVFNFKTLLTNAIGIIRAIVSIISPLIVGCIIAYLLFPLSKIINAFLVKSLKLKYKPYLISILLTYLVVILLVVILIYSIYAMIGGQISSNQTLSVMFATIADYIKRYNEFFDYINRKITQSGLSLDIKGYLSQAITQVYSYLSVSINSIIMLFAGIGNILVNSFIGLFISFYLLKDHNFFKKLYINSMGLIMRERKFNSLNKTIFEINDIISSFIRGQLLDGLIVGLISSIGLSIIGLDFAFLIGLTAGIANIIPYVGPLIGCIPAIIIGLLSPNPIMALWAVLLLLAVQQLDSAVISPKVVGDSMGLHPIFVIMAITIGGSIAGIIGMLLSVPIAGIIKLFLIKIISKRTGDGSTPYN</sequence>
<dbReference type="EMBL" id="JAHLDV010000002">
    <property type="protein sequence ID" value="MBU3158469.1"/>
    <property type="molecule type" value="Genomic_DNA"/>
</dbReference>
<proteinExistence type="inferred from homology"/>
<accession>A0ABS6BR36</accession>
<feature type="transmembrane region" description="Helical" evidence="8">
    <location>
        <begin position="252"/>
        <end position="276"/>
    </location>
</feature>
<evidence type="ECO:0000256" key="4">
    <source>
        <dbReference type="ARBA" id="ARBA00022475"/>
    </source>
</evidence>
<evidence type="ECO:0000256" key="6">
    <source>
        <dbReference type="ARBA" id="ARBA00022989"/>
    </source>
</evidence>
<evidence type="ECO:0000313" key="9">
    <source>
        <dbReference type="EMBL" id="MBU3158469.1"/>
    </source>
</evidence>
<comment type="similarity">
    <text evidence="2">Belongs to the autoinducer-2 exporter (AI-2E) (TC 2.A.86) family.</text>
</comment>
<evidence type="ECO:0000256" key="5">
    <source>
        <dbReference type="ARBA" id="ARBA00022692"/>
    </source>
</evidence>
<dbReference type="Pfam" id="PF01594">
    <property type="entry name" value="AI-2E_transport"/>
    <property type="match status" value="1"/>
</dbReference>
<keyword evidence="7 8" id="KW-0472">Membrane</keyword>
<comment type="subcellular location">
    <subcellularLocation>
        <location evidence="1">Cell membrane</location>
        <topology evidence="1">Multi-pass membrane protein</topology>
    </subcellularLocation>
</comment>
<feature type="transmembrane region" description="Helical" evidence="8">
    <location>
        <begin position="86"/>
        <end position="112"/>
    </location>
</feature>
<evidence type="ECO:0000256" key="3">
    <source>
        <dbReference type="ARBA" id="ARBA00022448"/>
    </source>
</evidence>
<dbReference type="RefSeq" id="WP_216145505.1">
    <property type="nucleotide sequence ID" value="NZ_JAHLDV010000002.1"/>
</dbReference>
<feature type="transmembrane region" description="Helical" evidence="8">
    <location>
        <begin position="12"/>
        <end position="31"/>
    </location>
</feature>
<feature type="transmembrane region" description="Helical" evidence="8">
    <location>
        <begin position="43"/>
        <end position="65"/>
    </location>
</feature>
<dbReference type="PANTHER" id="PTHR21716:SF53">
    <property type="entry name" value="PERMEASE PERM-RELATED"/>
    <property type="match status" value="1"/>
</dbReference>
<evidence type="ECO:0000256" key="8">
    <source>
        <dbReference type="SAM" id="Phobius"/>
    </source>
</evidence>
<reference evidence="9 10" key="1">
    <citation type="submission" date="2021-06" db="EMBL/GenBank/DDBJ databases">
        <title>Clostridia strains as spoilage organisms.</title>
        <authorList>
            <person name="Wambui J."/>
            <person name="Stephan R."/>
            <person name="Stevens M.J.A."/>
        </authorList>
    </citation>
    <scope>NUCLEOTIDE SEQUENCE [LARGE SCALE GENOMIC DNA]</scope>
    <source>
        <strain evidence="9 10">DSM 14204</strain>
    </source>
</reference>
<feature type="transmembrane region" description="Helical" evidence="8">
    <location>
        <begin position="308"/>
        <end position="327"/>
    </location>
</feature>
<evidence type="ECO:0000256" key="1">
    <source>
        <dbReference type="ARBA" id="ARBA00004651"/>
    </source>
</evidence>
<feature type="transmembrane region" description="Helical" evidence="8">
    <location>
        <begin position="339"/>
        <end position="372"/>
    </location>
</feature>
<gene>
    <name evidence="9" type="ORF">KPL37_01620</name>
</gene>